<dbReference type="HOGENOM" id="CLU_3047649_0_0_0"/>
<dbReference type="EMBL" id="CP002546">
    <property type="protein sequence ID" value="ADY60944.1"/>
    <property type="molecule type" value="Genomic_DNA"/>
</dbReference>
<accession>F0SL61</accession>
<protein>
    <submittedName>
        <fullName evidence="1">Uncharacterized protein</fullName>
    </submittedName>
</protein>
<sequence length="54" mass="5901">MNAYGWTLMTLSIITVLTLVSFCLTKVLSLPPLEVEDSVKGPLEIDTEDTTDAD</sequence>
<dbReference type="RefSeq" id="WP_013629664.1">
    <property type="nucleotide sequence ID" value="NC_015174.1"/>
</dbReference>
<dbReference type="Proteomes" id="UP000006860">
    <property type="component" value="Chromosome"/>
</dbReference>
<keyword evidence="2" id="KW-1185">Reference proteome</keyword>
<name>F0SL61_RUBBR</name>
<dbReference type="AlphaFoldDB" id="F0SL61"/>
<dbReference type="STRING" id="756272.Plabr_3347"/>
<evidence type="ECO:0000313" key="2">
    <source>
        <dbReference type="Proteomes" id="UP000006860"/>
    </source>
</evidence>
<proteinExistence type="predicted"/>
<reference evidence="2" key="1">
    <citation type="submission" date="2011-02" db="EMBL/GenBank/DDBJ databases">
        <title>The complete genome of Planctomyces brasiliensis DSM 5305.</title>
        <authorList>
            <person name="Lucas S."/>
            <person name="Copeland A."/>
            <person name="Lapidus A."/>
            <person name="Bruce D."/>
            <person name="Goodwin L."/>
            <person name="Pitluck S."/>
            <person name="Kyrpides N."/>
            <person name="Mavromatis K."/>
            <person name="Pagani I."/>
            <person name="Ivanova N."/>
            <person name="Ovchinnikova G."/>
            <person name="Lu M."/>
            <person name="Detter J.C."/>
            <person name="Han C."/>
            <person name="Land M."/>
            <person name="Hauser L."/>
            <person name="Markowitz V."/>
            <person name="Cheng J.-F."/>
            <person name="Hugenholtz P."/>
            <person name="Woyke T."/>
            <person name="Wu D."/>
            <person name="Tindall B."/>
            <person name="Pomrenke H.G."/>
            <person name="Brambilla E."/>
            <person name="Klenk H.-P."/>
            <person name="Eisen J.A."/>
        </authorList>
    </citation>
    <scope>NUCLEOTIDE SEQUENCE [LARGE SCALE GENOMIC DNA]</scope>
    <source>
        <strain evidence="2">ATCC 49424 / DSM 5305 / JCM 21570 / NBRC 103401 / IFAM 1448</strain>
    </source>
</reference>
<organism evidence="1 2">
    <name type="scientific">Rubinisphaera brasiliensis (strain ATCC 49424 / DSM 5305 / JCM 21570 / IAM 15109 / NBRC 103401 / IFAM 1448)</name>
    <name type="common">Planctomyces brasiliensis</name>
    <dbReference type="NCBI Taxonomy" id="756272"/>
    <lineage>
        <taxon>Bacteria</taxon>
        <taxon>Pseudomonadati</taxon>
        <taxon>Planctomycetota</taxon>
        <taxon>Planctomycetia</taxon>
        <taxon>Planctomycetales</taxon>
        <taxon>Planctomycetaceae</taxon>
        <taxon>Rubinisphaera</taxon>
    </lineage>
</organism>
<dbReference type="KEGG" id="pbs:Plabr_3347"/>
<evidence type="ECO:0000313" key="1">
    <source>
        <dbReference type="EMBL" id="ADY60944.1"/>
    </source>
</evidence>
<gene>
    <name evidence="1" type="ordered locus">Plabr_3347</name>
</gene>